<evidence type="ECO:0000313" key="1">
    <source>
        <dbReference type="EMBL" id="QGZ93561.1"/>
    </source>
</evidence>
<sequence length="68" mass="7632">MGAGARLDADQTPREICKELSDLRARETLSEYDDVFGIDAMRLKHVLRDIETHCDNGLQLPSFDGVEP</sequence>
<gene>
    <name evidence="1" type="ORF">DSM104635_00373</name>
</gene>
<accession>A0A6I6MIK4</accession>
<protein>
    <submittedName>
        <fullName evidence="1">Uncharacterized protein</fullName>
    </submittedName>
</protein>
<keyword evidence="2" id="KW-1185">Reference proteome</keyword>
<dbReference type="EMBL" id="CP047045">
    <property type="protein sequence ID" value="QGZ93561.1"/>
    <property type="molecule type" value="Genomic_DNA"/>
</dbReference>
<dbReference type="AlphaFoldDB" id="A0A6I6MIK4"/>
<name>A0A6I6MIK4_9CAUL</name>
<reference evidence="2" key="1">
    <citation type="submission" date="2019-12" db="EMBL/GenBank/DDBJ databases">
        <title>Complete genome of Terracaulis silvestris 0127_4.</title>
        <authorList>
            <person name="Vieira S."/>
            <person name="Riedel T."/>
            <person name="Sproer C."/>
            <person name="Pascual J."/>
            <person name="Boedeker C."/>
            <person name="Overmann J."/>
        </authorList>
    </citation>
    <scope>NUCLEOTIDE SEQUENCE [LARGE SCALE GENOMIC DNA]</scope>
    <source>
        <strain evidence="2">0127_4</strain>
    </source>
</reference>
<organism evidence="1 2">
    <name type="scientific">Terricaulis silvestris</name>
    <dbReference type="NCBI Taxonomy" id="2686094"/>
    <lineage>
        <taxon>Bacteria</taxon>
        <taxon>Pseudomonadati</taxon>
        <taxon>Pseudomonadota</taxon>
        <taxon>Alphaproteobacteria</taxon>
        <taxon>Caulobacterales</taxon>
        <taxon>Caulobacteraceae</taxon>
        <taxon>Terricaulis</taxon>
    </lineage>
</organism>
<proteinExistence type="predicted"/>
<evidence type="ECO:0000313" key="2">
    <source>
        <dbReference type="Proteomes" id="UP000431269"/>
    </source>
</evidence>
<dbReference type="KEGG" id="tsv:DSM104635_00373"/>
<dbReference type="Proteomes" id="UP000431269">
    <property type="component" value="Chromosome"/>
</dbReference>